<reference evidence="5 6" key="1">
    <citation type="journal article" date="2016" name="Mol. Biol. Evol.">
        <title>Comparative Genomics of Early-Diverging Mushroom-Forming Fungi Provides Insights into the Origins of Lignocellulose Decay Capabilities.</title>
        <authorList>
            <person name="Nagy L.G."/>
            <person name="Riley R."/>
            <person name="Tritt A."/>
            <person name="Adam C."/>
            <person name="Daum C."/>
            <person name="Floudas D."/>
            <person name="Sun H."/>
            <person name="Yadav J.S."/>
            <person name="Pangilinan J."/>
            <person name="Larsson K.H."/>
            <person name="Matsuura K."/>
            <person name="Barry K."/>
            <person name="Labutti K."/>
            <person name="Kuo R."/>
            <person name="Ohm R.A."/>
            <person name="Bhattacharya S.S."/>
            <person name="Shirouzu T."/>
            <person name="Yoshinaga Y."/>
            <person name="Martin F.M."/>
            <person name="Grigoriev I.V."/>
            <person name="Hibbett D.S."/>
        </authorList>
    </citation>
    <scope>NUCLEOTIDE SEQUENCE [LARGE SCALE GENOMIC DNA]</scope>
    <source>
        <strain evidence="5 6">L-15889</strain>
    </source>
</reference>
<dbReference type="Gene3D" id="3.30.360.10">
    <property type="entry name" value="Dihydrodipicolinate Reductase, domain 2"/>
    <property type="match status" value="1"/>
</dbReference>
<dbReference type="Pfam" id="PF01408">
    <property type="entry name" value="GFO_IDH_MocA"/>
    <property type="match status" value="1"/>
</dbReference>
<dbReference type="InterPro" id="IPR036291">
    <property type="entry name" value="NAD(P)-bd_dom_sf"/>
</dbReference>
<evidence type="ECO:0000313" key="5">
    <source>
        <dbReference type="EMBL" id="KZT72720.1"/>
    </source>
</evidence>
<comment type="similarity">
    <text evidence="1">Belongs to the Gfo/Idh/MocA family.</text>
</comment>
<evidence type="ECO:0000259" key="4">
    <source>
        <dbReference type="Pfam" id="PF02894"/>
    </source>
</evidence>
<evidence type="ECO:0000313" key="6">
    <source>
        <dbReference type="Proteomes" id="UP000076727"/>
    </source>
</evidence>
<accession>A0A165SZM6</accession>
<dbReference type="Pfam" id="PF02894">
    <property type="entry name" value="GFO_IDH_MocA_C"/>
    <property type="match status" value="1"/>
</dbReference>
<gene>
    <name evidence="5" type="ORF">DAEQUDRAFT_809135</name>
</gene>
<feature type="domain" description="Gfo/Idh/MocA-like oxidoreductase C-terminal" evidence="4">
    <location>
        <begin position="158"/>
        <end position="382"/>
    </location>
</feature>
<dbReference type="AlphaFoldDB" id="A0A165SZM6"/>
<dbReference type="SUPFAM" id="SSF51735">
    <property type="entry name" value="NAD(P)-binding Rossmann-fold domains"/>
    <property type="match status" value="1"/>
</dbReference>
<sequence>MASFTPIKSAVLGVGLGGMTFHIPFVLALPQYFALHAVLERSPAGPGGKLAARFGAESAKNVKIYRSYDDVLSDPEVELIFISTPSETHYALAKLALEAGKHVLVDKPVTATAQEAYELGDLAKAKGVVLYPFQNRRWDSDFLTLRKLLDLPPSDPKSLGTLVEFESRFDRYRTTLKGTWKDLPIPANGLTYDLGAHTVDQSLVLFGRPKAVTAMIENIRGIGHKEVDDCFTIFLHYPPRKAESGLQPTSFTVILRGHILSVRSSQVRYVVRGLQGTYTKFGVDVQEDQLKAIPDPAQISTSETYGAEPESLWGTLENLTTGDKIVKSIWPSTERGNYAALFEDLAKTIREGKEQAVKWAESAEVIEIIELAYESAREGRTVVVPPRL</sequence>
<dbReference type="Proteomes" id="UP000076727">
    <property type="component" value="Unassembled WGS sequence"/>
</dbReference>
<keyword evidence="6" id="KW-1185">Reference proteome</keyword>
<protein>
    <submittedName>
        <fullName evidence="5">NAD(P)-binding protein</fullName>
    </submittedName>
</protein>
<dbReference type="InterPro" id="IPR004104">
    <property type="entry name" value="Gfo/Idh/MocA-like_OxRdtase_C"/>
</dbReference>
<dbReference type="InterPro" id="IPR051317">
    <property type="entry name" value="Gfo/Idh/MocA_oxidoreduct"/>
</dbReference>
<dbReference type="GO" id="GO:0000166">
    <property type="term" value="F:nucleotide binding"/>
    <property type="evidence" value="ECO:0007669"/>
    <property type="project" value="InterPro"/>
</dbReference>
<dbReference type="OrthoDB" id="446809at2759"/>
<proteinExistence type="inferred from homology"/>
<dbReference type="PANTHER" id="PTHR43708:SF5">
    <property type="entry name" value="CONSERVED EXPRESSED OXIDOREDUCTASE (EUROFUNG)-RELATED"/>
    <property type="match status" value="1"/>
</dbReference>
<organism evidence="5 6">
    <name type="scientific">Daedalea quercina L-15889</name>
    <dbReference type="NCBI Taxonomy" id="1314783"/>
    <lineage>
        <taxon>Eukaryota</taxon>
        <taxon>Fungi</taxon>
        <taxon>Dikarya</taxon>
        <taxon>Basidiomycota</taxon>
        <taxon>Agaricomycotina</taxon>
        <taxon>Agaricomycetes</taxon>
        <taxon>Polyporales</taxon>
        <taxon>Fomitopsis</taxon>
    </lineage>
</organism>
<dbReference type="PANTHER" id="PTHR43708">
    <property type="entry name" value="CONSERVED EXPRESSED OXIDOREDUCTASE (EUROFUNG)"/>
    <property type="match status" value="1"/>
</dbReference>
<evidence type="ECO:0000256" key="1">
    <source>
        <dbReference type="ARBA" id="ARBA00010928"/>
    </source>
</evidence>
<dbReference type="GO" id="GO:0016491">
    <property type="term" value="F:oxidoreductase activity"/>
    <property type="evidence" value="ECO:0007669"/>
    <property type="project" value="UniProtKB-KW"/>
</dbReference>
<dbReference type="Gene3D" id="3.40.50.720">
    <property type="entry name" value="NAD(P)-binding Rossmann-like Domain"/>
    <property type="match status" value="1"/>
</dbReference>
<evidence type="ECO:0000259" key="3">
    <source>
        <dbReference type="Pfam" id="PF01408"/>
    </source>
</evidence>
<feature type="domain" description="Gfo/Idh/MocA-like oxidoreductase N-terminal" evidence="3">
    <location>
        <begin position="8"/>
        <end position="131"/>
    </location>
</feature>
<evidence type="ECO:0000256" key="2">
    <source>
        <dbReference type="ARBA" id="ARBA00023002"/>
    </source>
</evidence>
<keyword evidence="2" id="KW-0560">Oxidoreductase</keyword>
<dbReference type="InterPro" id="IPR000683">
    <property type="entry name" value="Gfo/Idh/MocA-like_OxRdtase_N"/>
</dbReference>
<dbReference type="STRING" id="1314783.A0A165SZM6"/>
<dbReference type="EMBL" id="KV429040">
    <property type="protein sequence ID" value="KZT72720.1"/>
    <property type="molecule type" value="Genomic_DNA"/>
</dbReference>
<name>A0A165SZM6_9APHY</name>